<feature type="region of interest" description="Disordered" evidence="1">
    <location>
        <begin position="790"/>
        <end position="828"/>
    </location>
</feature>
<feature type="transmembrane region" description="Helical" evidence="2">
    <location>
        <begin position="613"/>
        <end position="632"/>
    </location>
</feature>
<feature type="region of interest" description="Disordered" evidence="1">
    <location>
        <begin position="702"/>
        <end position="755"/>
    </location>
</feature>
<feature type="region of interest" description="Disordered" evidence="1">
    <location>
        <begin position="547"/>
        <end position="572"/>
    </location>
</feature>
<feature type="region of interest" description="Disordered" evidence="1">
    <location>
        <begin position="1"/>
        <end position="100"/>
    </location>
</feature>
<sequence length="903" mass="97072">MSAREVENSAGAAAAPTSAPIRNESSSASTTARPTSSHTGPTGSERRRQQASSSSYHQEPQRYSAGIPASYQPLFGGAYDSDQSSTDRDKGQDNNADADTYAVLPDSYPAAYTLKWGPQQACVRTPLDIDDVVASSVAASASGVAVGKSSSRVNFLRRAWQCDVRSTATSASHKLFVLRDTGNEDTNRLLCVALDVDPAFMTAHISGQRYRPRDRLWRGGMGGNTNFSACYYVYPQTLTLTVGKPLPDGDSPRSSESRNRLDGAGPNAQRSAFHGAVGDVNEKVPALVDASVLAAAASKAPGRGPVNNSLIYDLKPKMRSNPVVMFCRGSLWVSPRANVLILDRDPSSTSLEDALLEALDGATGDPNAGQNLSTDGPQLPAAADILDNALSGLVYDQWLDFVDTLSVSNRESSYGRVNRKLLWSMSQYLEQNLTMARQCEKKFQQRQQQREHQQAQEPTQFSAEKVAQFYYNDQQFASSDDWKELLARLERIVALLPLQSRNPLAPVTIGNKTRFIASDTSYTVNCIPAADNGDITIRSAPEIGLGNGTSTPKGGTPPGGIIDPSHRPFSQTPQGQIALSRISYMGGILLPFSIIAGVLSMSDPFGPGDRLFWVFWVITLPITCFTLTIIYADDIRRAYIWRPMSHKSLQDAINRGEAVTASAAARLARAADRVIDKFSGDEDPEIETDRVSSAVRLVDSRDSEGRPARVRVTTTSGPGGPTFYRLAVGKEPNKAESPVVSPVQEQQDPLSGPGAVEKSNVHIPVAIHQARARPRFGILGPLRRVLPGGGFVTGQAESPASSSPSEQTSQGRFADVEPGLLSSPPSGETVVIDVARPNVDSGTADLFSRPPSGINVAAPGCPTILLSTQSTDDLQQVVAWRRQQLGWAGAFKTMVGYHLPKDA</sequence>
<feature type="compositionally biased region" description="Basic and acidic residues" evidence="1">
    <location>
        <begin position="250"/>
        <end position="261"/>
    </location>
</feature>
<proteinExistence type="predicted"/>
<accession>A0ABR3ZLX0</accession>
<keyword evidence="2" id="KW-0472">Membrane</keyword>
<feature type="region of interest" description="Disordered" evidence="1">
    <location>
        <begin position="243"/>
        <end position="271"/>
    </location>
</feature>
<keyword evidence="2" id="KW-1133">Transmembrane helix</keyword>
<feature type="compositionally biased region" description="Low complexity" evidence="1">
    <location>
        <begin position="9"/>
        <end position="39"/>
    </location>
</feature>
<name>A0ABR3ZLX0_9PEZI</name>
<dbReference type="Proteomes" id="UP001583186">
    <property type="component" value="Unassembled WGS sequence"/>
</dbReference>
<evidence type="ECO:0000256" key="2">
    <source>
        <dbReference type="SAM" id="Phobius"/>
    </source>
</evidence>
<gene>
    <name evidence="3" type="ORF">Sste5346_001854</name>
</gene>
<evidence type="ECO:0000313" key="4">
    <source>
        <dbReference type="Proteomes" id="UP001583186"/>
    </source>
</evidence>
<evidence type="ECO:0000313" key="3">
    <source>
        <dbReference type="EMBL" id="KAL1901449.1"/>
    </source>
</evidence>
<protein>
    <submittedName>
        <fullName evidence="3">Uncharacterized protein</fullName>
    </submittedName>
</protein>
<keyword evidence="2" id="KW-0812">Transmembrane</keyword>
<keyword evidence="4" id="KW-1185">Reference proteome</keyword>
<dbReference type="EMBL" id="JAWCUI010000007">
    <property type="protein sequence ID" value="KAL1901449.1"/>
    <property type="molecule type" value="Genomic_DNA"/>
</dbReference>
<feature type="compositionally biased region" description="Low complexity" evidence="1">
    <location>
        <begin position="795"/>
        <end position="807"/>
    </location>
</feature>
<reference evidence="3 4" key="1">
    <citation type="journal article" date="2024" name="IMA Fungus">
        <title>IMA Genome - F19 : A genome assembly and annotation guide to empower mycologists, including annotated draft genome sequences of Ceratocystis pirilliformis, Diaporthe australafricana, Fusarium ophioides, Paecilomyces lecythidis, and Sporothrix stenoceras.</title>
        <authorList>
            <person name="Aylward J."/>
            <person name="Wilson A.M."/>
            <person name="Visagie C.M."/>
            <person name="Spraker J."/>
            <person name="Barnes I."/>
            <person name="Buitendag C."/>
            <person name="Ceriani C."/>
            <person name="Del Mar Angel L."/>
            <person name="du Plessis D."/>
            <person name="Fuchs T."/>
            <person name="Gasser K."/>
            <person name="Kramer D."/>
            <person name="Li W."/>
            <person name="Munsamy K."/>
            <person name="Piso A."/>
            <person name="Price J.L."/>
            <person name="Sonnekus B."/>
            <person name="Thomas C."/>
            <person name="van der Nest A."/>
            <person name="van Dijk A."/>
            <person name="van Heerden A."/>
            <person name="van Vuuren N."/>
            <person name="Yilmaz N."/>
            <person name="Duong T.A."/>
            <person name="van der Merwe N.A."/>
            <person name="Wingfield M.J."/>
            <person name="Wingfield B.D."/>
        </authorList>
    </citation>
    <scope>NUCLEOTIDE SEQUENCE [LARGE SCALE GENOMIC DNA]</scope>
    <source>
        <strain evidence="3 4">CMW 5346</strain>
    </source>
</reference>
<feature type="transmembrane region" description="Helical" evidence="2">
    <location>
        <begin position="582"/>
        <end position="601"/>
    </location>
</feature>
<organism evidence="3 4">
    <name type="scientific">Sporothrix stenoceras</name>
    <dbReference type="NCBI Taxonomy" id="5173"/>
    <lineage>
        <taxon>Eukaryota</taxon>
        <taxon>Fungi</taxon>
        <taxon>Dikarya</taxon>
        <taxon>Ascomycota</taxon>
        <taxon>Pezizomycotina</taxon>
        <taxon>Sordariomycetes</taxon>
        <taxon>Sordariomycetidae</taxon>
        <taxon>Ophiostomatales</taxon>
        <taxon>Ophiostomataceae</taxon>
        <taxon>Sporothrix</taxon>
    </lineage>
</organism>
<evidence type="ECO:0000256" key="1">
    <source>
        <dbReference type="SAM" id="MobiDB-lite"/>
    </source>
</evidence>
<comment type="caution">
    <text evidence="3">The sequence shown here is derived from an EMBL/GenBank/DDBJ whole genome shotgun (WGS) entry which is preliminary data.</text>
</comment>